<organism evidence="1 2">
    <name type="scientific">Globisporangium ultimum (strain ATCC 200006 / CBS 805.95 / DAOM BR144)</name>
    <name type="common">Pythium ultimum</name>
    <dbReference type="NCBI Taxonomy" id="431595"/>
    <lineage>
        <taxon>Eukaryota</taxon>
        <taxon>Sar</taxon>
        <taxon>Stramenopiles</taxon>
        <taxon>Oomycota</taxon>
        <taxon>Peronosporomycetes</taxon>
        <taxon>Pythiales</taxon>
        <taxon>Pythiaceae</taxon>
        <taxon>Globisporangium</taxon>
    </lineage>
</organism>
<protein>
    <submittedName>
        <fullName evidence="1">Uncharacterized protein</fullName>
    </submittedName>
</protein>
<name>K3W8Y7_GLOUD</name>
<evidence type="ECO:0000313" key="1">
    <source>
        <dbReference type="EnsemblProtists" id="PYU1_T001428"/>
    </source>
</evidence>
<reference evidence="1" key="3">
    <citation type="submission" date="2015-02" db="UniProtKB">
        <authorList>
            <consortium name="EnsemblProtists"/>
        </authorList>
    </citation>
    <scope>IDENTIFICATION</scope>
    <source>
        <strain evidence="1">DAOM BR144</strain>
    </source>
</reference>
<dbReference type="VEuPathDB" id="FungiDB:PYU1_G001428"/>
<reference evidence="2" key="1">
    <citation type="journal article" date="2010" name="Genome Biol.">
        <title>Genome sequence of the necrotrophic plant pathogen Pythium ultimum reveals original pathogenicity mechanisms and effector repertoire.</title>
        <authorList>
            <person name="Levesque C.A."/>
            <person name="Brouwer H."/>
            <person name="Cano L."/>
            <person name="Hamilton J.P."/>
            <person name="Holt C."/>
            <person name="Huitema E."/>
            <person name="Raffaele S."/>
            <person name="Robideau G.P."/>
            <person name="Thines M."/>
            <person name="Win J."/>
            <person name="Zerillo M.M."/>
            <person name="Beakes G.W."/>
            <person name="Boore J.L."/>
            <person name="Busam D."/>
            <person name="Dumas B."/>
            <person name="Ferriera S."/>
            <person name="Fuerstenberg S.I."/>
            <person name="Gachon C.M."/>
            <person name="Gaulin E."/>
            <person name="Govers F."/>
            <person name="Grenville-Briggs L."/>
            <person name="Horner N."/>
            <person name="Hostetler J."/>
            <person name="Jiang R.H."/>
            <person name="Johnson J."/>
            <person name="Krajaejun T."/>
            <person name="Lin H."/>
            <person name="Meijer H.J."/>
            <person name="Moore B."/>
            <person name="Morris P."/>
            <person name="Phuntmart V."/>
            <person name="Puiu D."/>
            <person name="Shetty J."/>
            <person name="Stajich J.E."/>
            <person name="Tripathy S."/>
            <person name="Wawra S."/>
            <person name="van West P."/>
            <person name="Whitty B.R."/>
            <person name="Coutinho P.M."/>
            <person name="Henrissat B."/>
            <person name="Martin F."/>
            <person name="Thomas P.D."/>
            <person name="Tyler B.M."/>
            <person name="De Vries R.P."/>
            <person name="Kamoun S."/>
            <person name="Yandell M."/>
            <person name="Tisserat N."/>
            <person name="Buell C.R."/>
        </authorList>
    </citation>
    <scope>NUCLEOTIDE SEQUENCE</scope>
    <source>
        <strain evidence="2">DAOM:BR144</strain>
    </source>
</reference>
<dbReference type="EnsemblProtists" id="PYU1_T001428">
    <property type="protein sequence ID" value="PYU1_T001428"/>
    <property type="gene ID" value="PYU1_G001428"/>
</dbReference>
<keyword evidence="2" id="KW-1185">Reference proteome</keyword>
<evidence type="ECO:0000313" key="2">
    <source>
        <dbReference type="Proteomes" id="UP000019132"/>
    </source>
</evidence>
<dbReference type="Proteomes" id="UP000019132">
    <property type="component" value="Unassembled WGS sequence"/>
</dbReference>
<proteinExistence type="predicted"/>
<dbReference type="EMBL" id="GL376626">
    <property type="status" value="NOT_ANNOTATED_CDS"/>
    <property type="molecule type" value="Genomic_DNA"/>
</dbReference>
<reference evidence="2" key="2">
    <citation type="submission" date="2010-04" db="EMBL/GenBank/DDBJ databases">
        <authorList>
            <person name="Buell R."/>
            <person name="Hamilton J."/>
            <person name="Hostetler J."/>
        </authorList>
    </citation>
    <scope>NUCLEOTIDE SEQUENCE [LARGE SCALE GENOMIC DNA]</scope>
    <source>
        <strain evidence="2">DAOM:BR144</strain>
    </source>
</reference>
<dbReference type="InParanoid" id="K3W8Y7"/>
<dbReference type="AlphaFoldDB" id="K3W8Y7"/>
<accession>K3W8Y7</accession>
<sequence length="153" mass="17666">MHRLLRAAYFDSSDNFIAYQSLVRYINVHGEGHVRMREVVRNFSDDTLSVYLVITVIEPTTATGKTINAISVRWRKWIIVSSQDTQETIESGCTTSLVQSYQTVTPEVIHRNYEPFWNTNLLQGMIQVWDASLSVIQRRLESHLMEQGTRSSQ</sequence>
<dbReference type="HOGENOM" id="CLU_1716909_0_0_1"/>